<evidence type="ECO:0000313" key="1">
    <source>
        <dbReference type="EMBL" id="EJK57637.1"/>
    </source>
</evidence>
<keyword evidence="2" id="KW-1185">Reference proteome</keyword>
<accession>K0SGD9</accession>
<dbReference type="EMBL" id="AGNL01027565">
    <property type="protein sequence ID" value="EJK57637.1"/>
    <property type="molecule type" value="Genomic_DNA"/>
</dbReference>
<dbReference type="AlphaFoldDB" id="K0SGD9"/>
<reference evidence="1 2" key="1">
    <citation type="journal article" date="2012" name="Genome Biol.">
        <title>Genome and low-iron response of an oceanic diatom adapted to chronic iron limitation.</title>
        <authorList>
            <person name="Lommer M."/>
            <person name="Specht M."/>
            <person name="Roy A.S."/>
            <person name="Kraemer L."/>
            <person name="Andreson R."/>
            <person name="Gutowska M.A."/>
            <person name="Wolf J."/>
            <person name="Bergner S.V."/>
            <person name="Schilhabel M.B."/>
            <person name="Klostermeier U.C."/>
            <person name="Beiko R.G."/>
            <person name="Rosenstiel P."/>
            <person name="Hippler M."/>
            <person name="Laroche J."/>
        </authorList>
    </citation>
    <scope>NUCLEOTIDE SEQUENCE [LARGE SCALE GENOMIC DNA]</scope>
    <source>
        <strain evidence="1 2">CCMP1005</strain>
    </source>
</reference>
<organism evidence="1 2">
    <name type="scientific">Thalassiosira oceanica</name>
    <name type="common">Marine diatom</name>
    <dbReference type="NCBI Taxonomy" id="159749"/>
    <lineage>
        <taxon>Eukaryota</taxon>
        <taxon>Sar</taxon>
        <taxon>Stramenopiles</taxon>
        <taxon>Ochrophyta</taxon>
        <taxon>Bacillariophyta</taxon>
        <taxon>Coscinodiscophyceae</taxon>
        <taxon>Thalassiosirophycidae</taxon>
        <taxon>Thalassiosirales</taxon>
        <taxon>Thalassiosiraceae</taxon>
        <taxon>Thalassiosira</taxon>
    </lineage>
</organism>
<sequence length="100" mass="11285">MRYGFTPVHAESLSSEERRRAIESFMTVKRECEWTIKARHCADGRMEEKEETTSTIGRVNAAVDLPGAYLIATGEGEKTDCEQEGYVGSVILYYISREVS</sequence>
<gene>
    <name evidence="1" type="ORF">THAOC_22297</name>
</gene>
<proteinExistence type="predicted"/>
<comment type="caution">
    <text evidence="1">The sequence shown here is derived from an EMBL/GenBank/DDBJ whole genome shotgun (WGS) entry which is preliminary data.</text>
</comment>
<evidence type="ECO:0000313" key="2">
    <source>
        <dbReference type="Proteomes" id="UP000266841"/>
    </source>
</evidence>
<dbReference type="Proteomes" id="UP000266841">
    <property type="component" value="Unassembled WGS sequence"/>
</dbReference>
<protein>
    <submittedName>
        <fullName evidence="1">Uncharacterized protein</fullName>
    </submittedName>
</protein>
<name>K0SGD9_THAOC</name>